<dbReference type="Gene3D" id="1.10.30.10">
    <property type="entry name" value="High mobility group box domain"/>
    <property type="match status" value="1"/>
</dbReference>
<evidence type="ECO:0000313" key="7">
    <source>
        <dbReference type="Proteomes" id="UP000076881"/>
    </source>
</evidence>
<feature type="region of interest" description="Disordered" evidence="4">
    <location>
        <begin position="243"/>
        <end position="262"/>
    </location>
</feature>
<evidence type="ECO:0000256" key="3">
    <source>
        <dbReference type="PROSITE-ProRule" id="PRU00267"/>
    </source>
</evidence>
<dbReference type="CDD" id="cd01389">
    <property type="entry name" value="HMG-box_ROX1-like"/>
    <property type="match status" value="1"/>
</dbReference>
<dbReference type="GO" id="GO:0000978">
    <property type="term" value="F:RNA polymerase II cis-regulatory region sequence-specific DNA binding"/>
    <property type="evidence" value="ECO:0007669"/>
    <property type="project" value="TreeGrafter"/>
</dbReference>
<proteinExistence type="predicted"/>
<dbReference type="PANTHER" id="PTHR45789">
    <property type="entry name" value="FI18025P1"/>
    <property type="match status" value="1"/>
</dbReference>
<evidence type="ECO:0000256" key="4">
    <source>
        <dbReference type="SAM" id="MobiDB-lite"/>
    </source>
</evidence>
<dbReference type="InterPro" id="IPR051356">
    <property type="entry name" value="SOX/SOX-like_TF"/>
</dbReference>
<dbReference type="AlphaFoldDB" id="A0A167XM54"/>
<dbReference type="Proteomes" id="UP000076881">
    <property type="component" value="Unassembled WGS sequence"/>
</dbReference>
<feature type="compositionally biased region" description="Basic and acidic residues" evidence="4">
    <location>
        <begin position="12"/>
        <end position="24"/>
    </location>
</feature>
<feature type="compositionally biased region" description="Polar residues" evidence="4">
    <location>
        <begin position="206"/>
        <end position="220"/>
    </location>
</feature>
<dbReference type="OrthoDB" id="2307332at2759"/>
<organism evidence="6 7">
    <name type="scientific">Akanthomyces lecanii RCEF 1005</name>
    <dbReference type="NCBI Taxonomy" id="1081108"/>
    <lineage>
        <taxon>Eukaryota</taxon>
        <taxon>Fungi</taxon>
        <taxon>Dikarya</taxon>
        <taxon>Ascomycota</taxon>
        <taxon>Pezizomycotina</taxon>
        <taxon>Sordariomycetes</taxon>
        <taxon>Hypocreomycetidae</taxon>
        <taxon>Hypocreales</taxon>
        <taxon>Cordycipitaceae</taxon>
        <taxon>Akanthomyces</taxon>
        <taxon>Cordyceps confragosa</taxon>
    </lineage>
</organism>
<evidence type="ECO:0000259" key="5">
    <source>
        <dbReference type="PROSITE" id="PS50118"/>
    </source>
</evidence>
<feature type="DNA-binding region" description="HMG box" evidence="3">
    <location>
        <begin position="77"/>
        <end position="146"/>
    </location>
</feature>
<evidence type="ECO:0000256" key="2">
    <source>
        <dbReference type="ARBA" id="ARBA00023242"/>
    </source>
</evidence>
<evidence type="ECO:0000256" key="1">
    <source>
        <dbReference type="ARBA" id="ARBA00023125"/>
    </source>
</evidence>
<dbReference type="PROSITE" id="PS50118">
    <property type="entry name" value="HMG_BOX_2"/>
    <property type="match status" value="1"/>
</dbReference>
<feature type="region of interest" description="Disordered" evidence="4">
    <location>
        <begin position="155"/>
        <end position="220"/>
    </location>
</feature>
<reference evidence="6 7" key="1">
    <citation type="journal article" date="2016" name="Genome Biol. Evol.">
        <title>Divergent and convergent evolution of fungal pathogenicity.</title>
        <authorList>
            <person name="Shang Y."/>
            <person name="Xiao G."/>
            <person name="Zheng P."/>
            <person name="Cen K."/>
            <person name="Zhan S."/>
            <person name="Wang C."/>
        </authorList>
    </citation>
    <scope>NUCLEOTIDE SEQUENCE [LARGE SCALE GENOMIC DNA]</scope>
    <source>
        <strain evidence="6 7">RCEF 1005</strain>
    </source>
</reference>
<dbReference type="GO" id="GO:0005634">
    <property type="term" value="C:nucleus"/>
    <property type="evidence" value="ECO:0007669"/>
    <property type="project" value="UniProtKB-UniRule"/>
</dbReference>
<dbReference type="STRING" id="1081108.A0A167XM54"/>
<comment type="caution">
    <text evidence="6">The sequence shown here is derived from an EMBL/GenBank/DDBJ whole genome shotgun (WGS) entry which is preliminary data.</text>
</comment>
<dbReference type="PANTHER" id="PTHR45789:SF2">
    <property type="entry name" value="FI18025P1"/>
    <property type="match status" value="1"/>
</dbReference>
<feature type="domain" description="HMG box" evidence="5">
    <location>
        <begin position="77"/>
        <end position="146"/>
    </location>
</feature>
<evidence type="ECO:0000313" key="6">
    <source>
        <dbReference type="EMBL" id="OAA65147.1"/>
    </source>
</evidence>
<accession>A0A167XM54</accession>
<dbReference type="Pfam" id="PF00505">
    <property type="entry name" value="HMG_box"/>
    <property type="match status" value="1"/>
</dbReference>
<feature type="region of interest" description="Disordered" evidence="4">
    <location>
        <begin position="1"/>
        <end position="37"/>
    </location>
</feature>
<protein>
    <submittedName>
        <fullName evidence="6">HMG box protein</fullName>
    </submittedName>
</protein>
<dbReference type="EMBL" id="AZHF01000014">
    <property type="protein sequence ID" value="OAA65147.1"/>
    <property type="molecule type" value="Genomic_DNA"/>
</dbReference>
<dbReference type="GO" id="GO:0000981">
    <property type="term" value="F:DNA-binding transcription factor activity, RNA polymerase II-specific"/>
    <property type="evidence" value="ECO:0007669"/>
    <property type="project" value="TreeGrafter"/>
</dbReference>
<keyword evidence="1 3" id="KW-0238">DNA-binding</keyword>
<keyword evidence="2 3" id="KW-0539">Nucleus</keyword>
<dbReference type="InterPro" id="IPR009071">
    <property type="entry name" value="HMG_box_dom"/>
</dbReference>
<keyword evidence="7" id="KW-1185">Reference proteome</keyword>
<gene>
    <name evidence="6" type="ORF">LEL_10594</name>
</gene>
<name>A0A167XM54_CORDF</name>
<dbReference type="SUPFAM" id="SSF47095">
    <property type="entry name" value="HMG-box"/>
    <property type="match status" value="1"/>
</dbReference>
<sequence length="373" mass="41531">MPRSSHGPIGEEGSRSKQSKEQRDRKKNAQNPSSTGLTKALSETAHEALSNVARDVATFAQRPIEIRQQEAAEAGRVKRPLNAFFLYRKAYQNIAKDHCTGKNHQQVSDICGSSWSRLETDNVITLFRQLAQTEAQLHQEAFPTYKYKPTAATKLNSGIDHDSKARSPSATGSHRRLKRSSQKRADRRTSPVRQSFVSEVPESISDLPTPQSQLSRSPLQKYQASPLLEGDTYSRLLTDAIQHTPHENDPGAGRPPDWSLSTIHTQPYLKTPASNSDILTQPEVPIPYCGQVWGTNYYMLPDSLHVGTAHRATTSLGLGLDVTDAYPAYLQGAYGDWQVGQLENRAQCDLWLAQMGTVEWQKPNVYGEAEPRL</sequence>
<dbReference type="SMART" id="SM00398">
    <property type="entry name" value="HMG"/>
    <property type="match status" value="1"/>
</dbReference>
<feature type="compositionally biased region" description="Basic residues" evidence="4">
    <location>
        <begin position="173"/>
        <end position="182"/>
    </location>
</feature>
<dbReference type="InterPro" id="IPR036910">
    <property type="entry name" value="HMG_box_dom_sf"/>
</dbReference>